<evidence type="ECO:0000259" key="2">
    <source>
        <dbReference type="Pfam" id="PF13579"/>
    </source>
</evidence>
<dbReference type="InterPro" id="IPR050194">
    <property type="entry name" value="Glycosyltransferase_grp1"/>
</dbReference>
<dbReference type="InterPro" id="IPR028098">
    <property type="entry name" value="Glyco_trans_4-like_N"/>
</dbReference>
<dbReference type="Proteomes" id="UP000245887">
    <property type="component" value="Unassembled WGS sequence"/>
</dbReference>
<dbReference type="GO" id="GO:0016757">
    <property type="term" value="F:glycosyltransferase activity"/>
    <property type="evidence" value="ECO:0007669"/>
    <property type="project" value="InterPro"/>
</dbReference>
<evidence type="ECO:0000313" key="4">
    <source>
        <dbReference type="Proteomes" id="UP000245887"/>
    </source>
</evidence>
<dbReference type="PANTHER" id="PTHR45947">
    <property type="entry name" value="SULFOQUINOVOSYL TRANSFERASE SQD2"/>
    <property type="match status" value="1"/>
</dbReference>
<keyword evidence="3" id="KW-0808">Transferase</keyword>
<evidence type="ECO:0000259" key="1">
    <source>
        <dbReference type="Pfam" id="PF00534"/>
    </source>
</evidence>
<dbReference type="RefSeq" id="WP_116919605.1">
    <property type="nucleotide sequence ID" value="NZ_QEKQ01000008.1"/>
</dbReference>
<dbReference type="Pfam" id="PF13579">
    <property type="entry name" value="Glyco_trans_4_4"/>
    <property type="match status" value="1"/>
</dbReference>
<feature type="domain" description="Glycosyl transferase family 1" evidence="1">
    <location>
        <begin position="188"/>
        <end position="339"/>
    </location>
</feature>
<dbReference type="CDD" id="cd03808">
    <property type="entry name" value="GT4_CapM-like"/>
    <property type="match status" value="1"/>
</dbReference>
<dbReference type="SUPFAM" id="SSF53756">
    <property type="entry name" value="UDP-Glycosyltransferase/glycogen phosphorylase"/>
    <property type="match status" value="1"/>
</dbReference>
<evidence type="ECO:0000313" key="3">
    <source>
        <dbReference type="EMBL" id="PVY70824.1"/>
    </source>
</evidence>
<sequence>MKVCFLANTGWYLQNFRANTLRAFVEAGHDVVVLCPKGSGEENLSVAGVRCETFRLDNAGTNPFVELGSLIELAGVIRRIRPDCLYSFNPKTNLYGLLASRLLGVRCIPNVSGVGSAALLRGLTGWIYSALVKVAYRRAEFLFFQNEEDREVFGELGLADSTNSLRLPGSGVDLERFSPDAENAEGHGEPVRFLMASRLIYPKGVVEYLRAAKSVVARYTNVECLLAGVPDGSDRAVPLDVIRSYCSEDSQVRFLGHVEEMSDVLTGVTAVVLPSSYPEGVPRSLLEGLAAGKLIVTTDRPGCRDALDEGVNGFFVQEQSVDSLVSAMEKVLALDEHELRAMSRFSRQKAETGFDESAVIEAYLMRATPC</sequence>
<dbReference type="EMBL" id="QEKQ01000008">
    <property type="protein sequence ID" value="PVY70824.1"/>
    <property type="molecule type" value="Genomic_DNA"/>
</dbReference>
<gene>
    <name evidence="3" type="ORF">C8D92_108181</name>
</gene>
<organism evidence="3 4">
    <name type="scientific">Tamilnaduibacter salinus</name>
    <dbReference type="NCBI Taxonomy" id="1484056"/>
    <lineage>
        <taxon>Bacteria</taxon>
        <taxon>Pseudomonadati</taxon>
        <taxon>Pseudomonadota</taxon>
        <taxon>Gammaproteobacteria</taxon>
        <taxon>Pseudomonadales</taxon>
        <taxon>Marinobacteraceae</taxon>
        <taxon>Tamilnaduibacter</taxon>
    </lineage>
</organism>
<reference evidence="3 4" key="1">
    <citation type="submission" date="2018-04" db="EMBL/GenBank/DDBJ databases">
        <title>Genomic Encyclopedia of Type Strains, Phase IV (KMG-IV): sequencing the most valuable type-strain genomes for metagenomic binning, comparative biology and taxonomic classification.</title>
        <authorList>
            <person name="Goeker M."/>
        </authorList>
    </citation>
    <scope>NUCLEOTIDE SEQUENCE [LARGE SCALE GENOMIC DNA]</scope>
    <source>
        <strain evidence="3 4">DSM 28688</strain>
    </source>
</reference>
<dbReference type="InterPro" id="IPR001296">
    <property type="entry name" value="Glyco_trans_1"/>
</dbReference>
<proteinExistence type="predicted"/>
<feature type="domain" description="Glycosyltransferase subfamily 4-like N-terminal" evidence="2">
    <location>
        <begin position="19"/>
        <end position="158"/>
    </location>
</feature>
<dbReference type="PANTHER" id="PTHR45947:SF3">
    <property type="entry name" value="SULFOQUINOVOSYL TRANSFERASE SQD2"/>
    <property type="match status" value="1"/>
</dbReference>
<protein>
    <submittedName>
        <fullName evidence="3">Glycosyltransferase involved in cell wall biosynthesis</fullName>
    </submittedName>
</protein>
<dbReference type="Gene3D" id="3.40.50.2000">
    <property type="entry name" value="Glycogen Phosphorylase B"/>
    <property type="match status" value="2"/>
</dbReference>
<dbReference type="OrthoDB" id="9775208at2"/>
<comment type="caution">
    <text evidence="3">The sequence shown here is derived from an EMBL/GenBank/DDBJ whole genome shotgun (WGS) entry which is preliminary data.</text>
</comment>
<accession>A0A2U1CUY2</accession>
<name>A0A2U1CUY2_9GAMM</name>
<dbReference type="AlphaFoldDB" id="A0A2U1CUY2"/>
<dbReference type="Pfam" id="PF00534">
    <property type="entry name" value="Glycos_transf_1"/>
    <property type="match status" value="1"/>
</dbReference>